<feature type="signal peptide" evidence="3">
    <location>
        <begin position="1"/>
        <end position="26"/>
    </location>
</feature>
<evidence type="ECO:0000313" key="6">
    <source>
        <dbReference type="Proteomes" id="UP000507470"/>
    </source>
</evidence>
<dbReference type="Gene3D" id="2.60.120.740">
    <property type="match status" value="2"/>
</dbReference>
<organism evidence="5 6">
    <name type="scientific">Mytilus coruscus</name>
    <name type="common">Sea mussel</name>
    <dbReference type="NCBI Taxonomy" id="42192"/>
    <lineage>
        <taxon>Eukaryota</taxon>
        <taxon>Metazoa</taxon>
        <taxon>Spiralia</taxon>
        <taxon>Lophotrochozoa</taxon>
        <taxon>Mollusca</taxon>
        <taxon>Bivalvia</taxon>
        <taxon>Autobranchia</taxon>
        <taxon>Pteriomorphia</taxon>
        <taxon>Mytilida</taxon>
        <taxon>Mytiloidea</taxon>
        <taxon>Mytilidae</taxon>
        <taxon>Mytilinae</taxon>
        <taxon>Mytilus</taxon>
    </lineage>
</organism>
<dbReference type="OrthoDB" id="6126952at2759"/>
<feature type="transmembrane region" description="Helical" evidence="2">
    <location>
        <begin position="1232"/>
        <end position="1257"/>
    </location>
</feature>
<gene>
    <name evidence="5" type="ORF">MCOR_20591</name>
</gene>
<feature type="transmembrane region" description="Helical" evidence="2">
    <location>
        <begin position="186"/>
        <end position="208"/>
    </location>
</feature>
<evidence type="ECO:0000313" key="5">
    <source>
        <dbReference type="EMBL" id="CAC5385002.1"/>
    </source>
</evidence>
<evidence type="ECO:0000256" key="2">
    <source>
        <dbReference type="SAM" id="Phobius"/>
    </source>
</evidence>
<feature type="chain" id="PRO_5026914300" description="SUEL-type lectin domain-containing protein" evidence="3">
    <location>
        <begin position="27"/>
        <end position="1583"/>
    </location>
</feature>
<dbReference type="PANTHER" id="PTHR46780">
    <property type="entry name" value="PROTEIN EVA-1"/>
    <property type="match status" value="1"/>
</dbReference>
<accession>A0A6J8BMW4</accession>
<reference evidence="5 6" key="1">
    <citation type="submission" date="2020-06" db="EMBL/GenBank/DDBJ databases">
        <authorList>
            <person name="Li R."/>
            <person name="Bekaert M."/>
        </authorList>
    </citation>
    <scope>NUCLEOTIDE SEQUENCE [LARGE SCALE GENOMIC DNA]</scope>
    <source>
        <strain evidence="6">wild</strain>
    </source>
</reference>
<keyword evidence="2" id="KW-0472">Membrane</keyword>
<name>A0A6J8BMW4_MYTCO</name>
<feature type="domain" description="SUEL-type lectin" evidence="4">
    <location>
        <begin position="47"/>
        <end position="128"/>
    </location>
</feature>
<dbReference type="GO" id="GO:0030246">
    <property type="term" value="F:carbohydrate binding"/>
    <property type="evidence" value="ECO:0007669"/>
    <property type="project" value="InterPro"/>
</dbReference>
<dbReference type="PROSITE" id="PS50228">
    <property type="entry name" value="SUEL_LECTIN"/>
    <property type="match status" value="2"/>
</dbReference>
<keyword evidence="2" id="KW-1133">Transmembrane helix</keyword>
<protein>
    <recommendedName>
        <fullName evidence="4">SUEL-type lectin domain-containing protein</fullName>
    </recommendedName>
</protein>
<feature type="region of interest" description="Disordered" evidence="1">
    <location>
        <begin position="1505"/>
        <end position="1583"/>
    </location>
</feature>
<dbReference type="Pfam" id="PF02140">
    <property type="entry name" value="SUEL_Lectin"/>
    <property type="match status" value="2"/>
</dbReference>
<keyword evidence="6" id="KW-1185">Reference proteome</keyword>
<keyword evidence="3" id="KW-0732">Signal</keyword>
<feature type="compositionally biased region" description="Basic and acidic residues" evidence="1">
    <location>
        <begin position="1563"/>
        <end position="1583"/>
    </location>
</feature>
<evidence type="ECO:0000256" key="3">
    <source>
        <dbReference type="SAM" id="SignalP"/>
    </source>
</evidence>
<keyword evidence="2" id="KW-0812">Transmembrane</keyword>
<feature type="region of interest" description="Disordered" evidence="1">
    <location>
        <begin position="514"/>
        <end position="539"/>
    </location>
</feature>
<dbReference type="CDD" id="cd22827">
    <property type="entry name" value="Gal_Rha_Lectin_SUL-I-like"/>
    <property type="match status" value="2"/>
</dbReference>
<dbReference type="InterPro" id="IPR043159">
    <property type="entry name" value="Lectin_gal-bd_sf"/>
</dbReference>
<dbReference type="InterPro" id="IPR000922">
    <property type="entry name" value="Lectin_gal-bd_dom"/>
</dbReference>
<dbReference type="Proteomes" id="UP000507470">
    <property type="component" value="Unassembled WGS sequence"/>
</dbReference>
<dbReference type="EMBL" id="CACVKT020003682">
    <property type="protein sequence ID" value="CAC5385002.1"/>
    <property type="molecule type" value="Genomic_DNA"/>
</dbReference>
<evidence type="ECO:0000259" key="4">
    <source>
        <dbReference type="PROSITE" id="PS50228"/>
    </source>
</evidence>
<feature type="compositionally biased region" description="Polar residues" evidence="1">
    <location>
        <begin position="1525"/>
        <end position="1547"/>
    </location>
</feature>
<evidence type="ECO:0000256" key="1">
    <source>
        <dbReference type="SAM" id="MobiDB-lite"/>
    </source>
</evidence>
<proteinExistence type="predicted"/>
<feature type="domain" description="SUEL-type lectin" evidence="4">
    <location>
        <begin position="399"/>
        <end position="485"/>
    </location>
</feature>
<sequence>MKRTILYTSGFVVCFCFLCLIRQTSGQNTANTDLNYILCEGTESPMLTCSTTQIIIIEDAFYGRTDSSVCPHNSVKSSVSYSCKGIATNRVASKCDNKRTCVPQSSNAAYGDPCPYTYKYLNVTYRCIAELHYSTVSSTSVPSIEKEEFSTESLSSMYTTALSDMTTNHINKSTSSQIKKGSNKNIAGLVVGIAAGVGFIALIILICIRKRFSLSCFARNVPNENKNNEEYYTGIQNVAYINSNAFTIQGDNNYYATLGNETDGHNYSGLENSPQSEIEYHTNEPHSYMTVYDSFDLNRQSALTNATYEEVQQKEKGSPKILRKTGDKHYDYAEFATNLTPQDDINSKKSSQPNEYLILDPKETSIQTLEPDISSLNTNYSLIARDGEKVDLRDPYILCEDKDSPNLACPPTTIIKIEDAFYGRTNRSVCNDSRIRSISCNVTVTKIVESNCSSLHTCLPNASNDIYSDPCQGTYKYLNVTYRCIKDAQPSLKSSTHLPTQFFTASPSSSSKTEEQVSFSITGISPKKQSTQTSTNDQDYIGNQNIAMPRSGASSDYNDLKVCRESHKYGELKSVSEATGDSCYDVIDANEHKRETKVFSVEQSTFQNDSSSRSCQKYAMLNPSEKRKTKLNTSSYRDTGCDDYTVLEVEEARFNHPVNPSTDQFDKGQKTYQIRNNENNMEVTSTHNATREDYAVLDPKLTGFNRMNHNGNNKLLEKKAIFNPTIRDMEHDTTHPLKEDTKYYELAKPVNEDGKENICHKYDEDYGFCQDSDYNQLNAGHPTYSEEHVYNHTVDDVYDTTSHNKKCTTPDNTYDFFCGDKTDDDYNIPMKILFSIDPSCSVECLNCGTCLIKSCNCADGNTGSICEIKSLDIRSLRKIKFVTANENGDFSLPYFQKSVNKDSLYFNFSRGCPRNVTLLQETVNRTIEFIMETRNTTDTKIYINDSSMFRISVSCLHFQNIFISWSGGVFTFGTIHLFDNKLLRKTVENYSQKGTMYQAIFSSGVNTEWTLYEADAANSSVSLKSSSGKTYQVCPIFEKRKEFRVTVLNISSRCSQQLEIATECTTDRFITVKSNCSAIRDNCHGQREILWITVCTTPEPNSCNRCKIKNFRFDLTKTCSVADIDIVTKIRLNTSNTCIAATQYIIMWNEIKVEDQSSSTRNIPTTWPFTPTSTYGEHDLFTSSVEGQSSSTRSLQTTRSITSTYSEHVSYTSTASNIEDKDSHSMSDNQKVIGLTIGASVSAVIIVILLICLLIVIRRRSLETKSDKKNQTVQNSEDENDYTGRQNIALPMQGDWTEYNELAMRRDSHQYGDLKSVGTKLHETTYDYIDPHIHKQETDVCKNDELTSTNDPGVELIQEYSVLDPNEKTSNAVKVILNAGMDCDTYAVLDPDESLTLRSGALKNDRLDISVCESTCVHAKDESYAVLDPNITGFDRTENVVNNESPETYTVLDPKITGFNRSNLTHGPGDMTKDHVNKNGLIQPFKEDGTDYEFAKPIDDDMSSKSCLPSYRDRANSGGRYGTYETGNTQRLQDIHQQNPEENVYNRTTDDVYDSAAHKKMPTSRDDIYDHFSGEKTNECGKT</sequence>